<evidence type="ECO:0000313" key="2">
    <source>
        <dbReference type="Proteomes" id="UP000789396"/>
    </source>
</evidence>
<feature type="non-terminal residue" evidence="1">
    <location>
        <position position="1"/>
    </location>
</feature>
<reference evidence="1" key="1">
    <citation type="submission" date="2021-06" db="EMBL/GenBank/DDBJ databases">
        <authorList>
            <person name="Kallberg Y."/>
            <person name="Tangrot J."/>
            <person name="Rosling A."/>
        </authorList>
    </citation>
    <scope>NUCLEOTIDE SEQUENCE</scope>
    <source>
        <strain evidence="1">IN212</strain>
    </source>
</reference>
<evidence type="ECO:0000313" key="1">
    <source>
        <dbReference type="EMBL" id="CAG8815979.1"/>
    </source>
</evidence>
<dbReference type="OrthoDB" id="2431682at2759"/>
<comment type="caution">
    <text evidence="1">The sequence shown here is derived from an EMBL/GenBank/DDBJ whole genome shotgun (WGS) entry which is preliminary data.</text>
</comment>
<dbReference type="EMBL" id="CAJVPZ010092119">
    <property type="protein sequence ID" value="CAG8815979.1"/>
    <property type="molecule type" value="Genomic_DNA"/>
</dbReference>
<keyword evidence="2" id="KW-1185">Reference proteome</keyword>
<dbReference type="AlphaFoldDB" id="A0A9N9KAA4"/>
<proteinExistence type="predicted"/>
<protein>
    <submittedName>
        <fullName evidence="1">15503_t:CDS:1</fullName>
    </submittedName>
</protein>
<accession>A0A9N9KAA4</accession>
<sequence>NIIEELYLLDIHDNQLFNTFFHNQKTYPYTPNQLDYLIKKSSLFLLEYFQNIFQNIGKSKIIKTKNNIRFFMATLDEILSLKCLSTGYHTAHLPLVDACDHCIIPIRHSTGQINI</sequence>
<gene>
    <name evidence="1" type="ORF">RFULGI_LOCUS19231</name>
</gene>
<organism evidence="1 2">
    <name type="scientific">Racocetra fulgida</name>
    <dbReference type="NCBI Taxonomy" id="60492"/>
    <lineage>
        <taxon>Eukaryota</taxon>
        <taxon>Fungi</taxon>
        <taxon>Fungi incertae sedis</taxon>
        <taxon>Mucoromycota</taxon>
        <taxon>Glomeromycotina</taxon>
        <taxon>Glomeromycetes</taxon>
        <taxon>Diversisporales</taxon>
        <taxon>Gigasporaceae</taxon>
        <taxon>Racocetra</taxon>
    </lineage>
</organism>
<feature type="non-terminal residue" evidence="1">
    <location>
        <position position="115"/>
    </location>
</feature>
<dbReference type="Proteomes" id="UP000789396">
    <property type="component" value="Unassembled WGS sequence"/>
</dbReference>
<name>A0A9N9KAA4_9GLOM</name>